<feature type="domain" description="Major facilitator superfamily (MFS) profile" evidence="6">
    <location>
        <begin position="32"/>
        <end position="456"/>
    </location>
</feature>
<evidence type="ECO:0000256" key="5">
    <source>
        <dbReference type="SAM" id="Phobius"/>
    </source>
</evidence>
<organism evidence="7 8">
    <name type="scientific">Polistes dominula</name>
    <name type="common">European paper wasp</name>
    <name type="synonym">Vespa dominula</name>
    <dbReference type="NCBI Taxonomy" id="743375"/>
    <lineage>
        <taxon>Eukaryota</taxon>
        <taxon>Metazoa</taxon>
        <taxon>Ecdysozoa</taxon>
        <taxon>Arthropoda</taxon>
        <taxon>Hexapoda</taxon>
        <taxon>Insecta</taxon>
        <taxon>Pterygota</taxon>
        <taxon>Neoptera</taxon>
        <taxon>Endopterygota</taxon>
        <taxon>Hymenoptera</taxon>
        <taxon>Apocrita</taxon>
        <taxon>Aculeata</taxon>
        <taxon>Vespoidea</taxon>
        <taxon>Vespidae</taxon>
        <taxon>Polistinae</taxon>
        <taxon>Polistini</taxon>
        <taxon>Polistes</taxon>
    </lineage>
</organism>
<evidence type="ECO:0000313" key="7">
    <source>
        <dbReference type="Proteomes" id="UP000694924"/>
    </source>
</evidence>
<evidence type="ECO:0000256" key="1">
    <source>
        <dbReference type="ARBA" id="ARBA00004141"/>
    </source>
</evidence>
<evidence type="ECO:0000259" key="6">
    <source>
        <dbReference type="PROSITE" id="PS50850"/>
    </source>
</evidence>
<feature type="transmembrane region" description="Helical" evidence="5">
    <location>
        <begin position="433"/>
        <end position="451"/>
    </location>
</feature>
<evidence type="ECO:0000256" key="3">
    <source>
        <dbReference type="ARBA" id="ARBA00022989"/>
    </source>
</evidence>
<gene>
    <name evidence="8" type="primary">LOC107071864</name>
</gene>
<feature type="transmembrane region" description="Helical" evidence="5">
    <location>
        <begin position="138"/>
        <end position="156"/>
    </location>
</feature>
<dbReference type="PROSITE" id="PS50850">
    <property type="entry name" value="MFS"/>
    <property type="match status" value="1"/>
</dbReference>
<dbReference type="Pfam" id="PF07690">
    <property type="entry name" value="MFS_1"/>
    <property type="match status" value="1"/>
</dbReference>
<keyword evidence="2 5" id="KW-0812">Transmembrane</keyword>
<dbReference type="SUPFAM" id="SSF103473">
    <property type="entry name" value="MFS general substrate transporter"/>
    <property type="match status" value="1"/>
</dbReference>
<evidence type="ECO:0000256" key="2">
    <source>
        <dbReference type="ARBA" id="ARBA00022692"/>
    </source>
</evidence>
<feature type="transmembrane region" description="Helical" evidence="5">
    <location>
        <begin position="301"/>
        <end position="320"/>
    </location>
</feature>
<feature type="transmembrane region" description="Helical" evidence="5">
    <location>
        <begin position="80"/>
        <end position="99"/>
    </location>
</feature>
<feature type="transmembrane region" description="Helical" evidence="5">
    <location>
        <begin position="254"/>
        <end position="281"/>
    </location>
</feature>
<accession>A0ABM1J2P6</accession>
<dbReference type="Proteomes" id="UP000694924">
    <property type="component" value="Unplaced"/>
</dbReference>
<keyword evidence="4 5" id="KW-0472">Membrane</keyword>
<feature type="transmembrane region" description="Helical" evidence="5">
    <location>
        <begin position="201"/>
        <end position="219"/>
    </location>
</feature>
<sequence length="494" mass="54721">MEYVRNKRVSISEMMRVPPIKPKALIGCRHVQVLCLAFGFFCCYAVRVTMSVTLEAMTNSTKANPEFEEFHWDQTTKNTILSSFFWGYICTQVLGNIIAQYWGAQRVLSCSIIINGLLTLSVHAAAHYGGWEAVCGTRIVAGFFQGTVMPTMHMLLSKWSPSEERGRLAAFVYTGGLIGNVVSLLSSGFLSASVLGWPSCFYFWGTASLTAGIFIFIFVKESPADHPNIPFDERQFIEVSLGVTETDEKLPTPWIAILTSVPVWALLITQAVQNWGFWMLLTKMPSYMNSALGYDIQQNGLMTALPYLTAWILSSPISYISDICIRKNIISLEASRKICNTIGQWIPAVALIALGYINKEQSEIAEAILIVTVGINVAIYCGHNINHMDLSPNFAGALMAFTNTAANICAILAPIISGIIVPDPSNILQWRSMFFLTAGLYIIGNLIFILFGKGSVQKWNDPVIKKKQSTVYQIEVVMEANDSEIQKANNEKIP</sequence>
<comment type="subcellular location">
    <subcellularLocation>
        <location evidence="1">Membrane</location>
        <topology evidence="1">Multi-pass membrane protein</topology>
    </subcellularLocation>
</comment>
<evidence type="ECO:0000313" key="8">
    <source>
        <dbReference type="RefSeq" id="XP_015186733.1"/>
    </source>
</evidence>
<dbReference type="PANTHER" id="PTHR11662:SF280">
    <property type="entry name" value="FI21844P1-RELATED"/>
    <property type="match status" value="1"/>
</dbReference>
<dbReference type="PANTHER" id="PTHR11662">
    <property type="entry name" value="SOLUTE CARRIER FAMILY 17"/>
    <property type="match status" value="1"/>
</dbReference>
<dbReference type="InterPro" id="IPR050382">
    <property type="entry name" value="MFS_Na/Anion_cotransporter"/>
</dbReference>
<dbReference type="Gene3D" id="1.20.1250.20">
    <property type="entry name" value="MFS general substrate transporter like domains"/>
    <property type="match status" value="2"/>
</dbReference>
<dbReference type="CDD" id="cd17318">
    <property type="entry name" value="MFS_SLC17"/>
    <property type="match status" value="1"/>
</dbReference>
<feature type="transmembrane region" description="Helical" evidence="5">
    <location>
        <begin position="394"/>
        <end position="421"/>
    </location>
</feature>
<keyword evidence="7" id="KW-1185">Reference proteome</keyword>
<feature type="transmembrane region" description="Helical" evidence="5">
    <location>
        <begin position="106"/>
        <end position="126"/>
    </location>
</feature>
<feature type="transmembrane region" description="Helical" evidence="5">
    <location>
        <begin position="341"/>
        <end position="358"/>
    </location>
</feature>
<dbReference type="RefSeq" id="XP_015186733.1">
    <property type="nucleotide sequence ID" value="XM_015331247.1"/>
</dbReference>
<dbReference type="InterPro" id="IPR020846">
    <property type="entry name" value="MFS_dom"/>
</dbReference>
<dbReference type="InterPro" id="IPR011701">
    <property type="entry name" value="MFS"/>
</dbReference>
<proteinExistence type="predicted"/>
<keyword evidence="3 5" id="KW-1133">Transmembrane helix</keyword>
<dbReference type="GeneID" id="107071864"/>
<name>A0ABM1J2P6_POLDO</name>
<protein>
    <submittedName>
        <fullName evidence="8">Inorganic phosphate cotransporter</fullName>
    </submittedName>
</protein>
<evidence type="ECO:0000256" key="4">
    <source>
        <dbReference type="ARBA" id="ARBA00023136"/>
    </source>
</evidence>
<feature type="transmembrane region" description="Helical" evidence="5">
    <location>
        <begin position="364"/>
        <end position="382"/>
    </location>
</feature>
<dbReference type="InterPro" id="IPR036259">
    <property type="entry name" value="MFS_trans_sf"/>
</dbReference>
<reference evidence="8" key="1">
    <citation type="submission" date="2025-08" db="UniProtKB">
        <authorList>
            <consortium name="RefSeq"/>
        </authorList>
    </citation>
    <scope>IDENTIFICATION</scope>
    <source>
        <tissue evidence="8">Whole body</tissue>
    </source>
</reference>
<feature type="transmembrane region" description="Helical" evidence="5">
    <location>
        <begin position="168"/>
        <end position="189"/>
    </location>
</feature>